<feature type="domain" description="Peptidase M14" evidence="14">
    <location>
        <begin position="119"/>
        <end position="418"/>
    </location>
</feature>
<evidence type="ECO:0000256" key="12">
    <source>
        <dbReference type="PROSITE-ProRule" id="PRU01379"/>
    </source>
</evidence>
<dbReference type="InterPro" id="IPR000834">
    <property type="entry name" value="Peptidase_M14"/>
</dbReference>
<dbReference type="FunFam" id="3.40.630.10:FF:000084">
    <property type="entry name" value="Carboxypeptidase B2"/>
    <property type="match status" value="1"/>
</dbReference>
<feature type="active site" description="Proton donor/acceptor" evidence="12">
    <location>
        <position position="379"/>
    </location>
</feature>
<keyword evidence="5" id="KW-0479">Metal-binding</keyword>
<dbReference type="AlphaFoldDB" id="A0A7G3AUN5"/>
<evidence type="ECO:0000256" key="9">
    <source>
        <dbReference type="ARBA" id="ARBA00023049"/>
    </source>
</evidence>
<dbReference type="InterPro" id="IPR057246">
    <property type="entry name" value="CARBOXYPEPT_ZN_1"/>
</dbReference>
<evidence type="ECO:0000256" key="10">
    <source>
        <dbReference type="ARBA" id="ARBA00023157"/>
    </source>
</evidence>
<dbReference type="SUPFAM" id="SSF53187">
    <property type="entry name" value="Zn-dependent exopeptidases"/>
    <property type="match status" value="1"/>
</dbReference>
<dbReference type="Pfam" id="PF00246">
    <property type="entry name" value="Peptidase_M14"/>
    <property type="match status" value="1"/>
</dbReference>
<dbReference type="PANTHER" id="PTHR11705:SF153">
    <property type="entry name" value="ZINC CARBOXYPEPTIDASE A 1-LIKE PROTEIN"/>
    <property type="match status" value="1"/>
</dbReference>
<name>A0A7G3AUN5_LUTLO</name>
<dbReference type="InterPro" id="IPR036990">
    <property type="entry name" value="M14A-like_propep"/>
</dbReference>
<dbReference type="PROSITE" id="PS00132">
    <property type="entry name" value="CARBOXYPEPT_ZN_1"/>
    <property type="match status" value="1"/>
</dbReference>
<evidence type="ECO:0000259" key="14">
    <source>
        <dbReference type="PROSITE" id="PS52035"/>
    </source>
</evidence>
<evidence type="ECO:0000256" key="8">
    <source>
        <dbReference type="ARBA" id="ARBA00022833"/>
    </source>
</evidence>
<reference evidence="15" key="1">
    <citation type="journal article" date="2020" name="BMC">
        <title>Leishmania infection induces a limited differential gene expression in the sand fly midgut.</title>
        <authorList>
            <person name="Coutinho-Abreu I.V."/>
            <person name="Serafim T.D."/>
            <person name="Meneses C."/>
            <person name="Kamhawi S."/>
            <person name="Oliveira F."/>
            <person name="Valenzuela J.G."/>
        </authorList>
    </citation>
    <scope>NUCLEOTIDE SEQUENCE</scope>
    <source>
        <strain evidence="15">Jacobina</strain>
        <tissue evidence="15">Midgut</tissue>
    </source>
</reference>
<dbReference type="GO" id="GO:0008270">
    <property type="term" value="F:zinc ion binding"/>
    <property type="evidence" value="ECO:0007669"/>
    <property type="project" value="InterPro"/>
</dbReference>
<evidence type="ECO:0000256" key="6">
    <source>
        <dbReference type="ARBA" id="ARBA00022729"/>
    </source>
</evidence>
<evidence type="ECO:0000256" key="1">
    <source>
        <dbReference type="ARBA" id="ARBA00001947"/>
    </source>
</evidence>
<keyword evidence="10" id="KW-1015">Disulfide bond</keyword>
<evidence type="ECO:0000256" key="3">
    <source>
        <dbReference type="ARBA" id="ARBA00022645"/>
    </source>
</evidence>
<keyword evidence="3 15" id="KW-0121">Carboxypeptidase</keyword>
<dbReference type="Gene3D" id="3.30.70.340">
    <property type="entry name" value="Metallocarboxypeptidase-like"/>
    <property type="match status" value="1"/>
</dbReference>
<dbReference type="VEuPathDB" id="VectorBase:LLONM1_011852"/>
<evidence type="ECO:0000256" key="2">
    <source>
        <dbReference type="ARBA" id="ARBA00005988"/>
    </source>
</evidence>
<keyword evidence="6 13" id="KW-0732">Signal</keyword>
<evidence type="ECO:0000256" key="13">
    <source>
        <dbReference type="SAM" id="SignalP"/>
    </source>
</evidence>
<dbReference type="PROSITE" id="PS52035">
    <property type="entry name" value="PEPTIDASE_M14"/>
    <property type="match status" value="1"/>
</dbReference>
<dbReference type="EMBL" id="GITU01006470">
    <property type="protein sequence ID" value="MBC1175173.1"/>
    <property type="molecule type" value="Transcribed_RNA"/>
</dbReference>
<dbReference type="Gene3D" id="3.40.630.10">
    <property type="entry name" value="Zn peptidases"/>
    <property type="match status" value="1"/>
</dbReference>
<keyword evidence="9" id="KW-0482">Metalloprotease</keyword>
<comment type="cofactor">
    <cofactor evidence="1">
        <name>Zn(2+)</name>
        <dbReference type="ChEBI" id="CHEBI:29105"/>
    </cofactor>
</comment>
<feature type="chain" id="PRO_5028907946" description="Zinc carboxypeptidase A 1" evidence="13">
    <location>
        <begin position="19"/>
        <end position="424"/>
    </location>
</feature>
<dbReference type="GO" id="GO:0004181">
    <property type="term" value="F:metallocarboxypeptidase activity"/>
    <property type="evidence" value="ECO:0007669"/>
    <property type="project" value="InterPro"/>
</dbReference>
<evidence type="ECO:0000256" key="4">
    <source>
        <dbReference type="ARBA" id="ARBA00022670"/>
    </source>
</evidence>
<dbReference type="FunFam" id="3.30.70.340:FF:000002">
    <property type="entry name" value="Carboxypeptidase A"/>
    <property type="match status" value="1"/>
</dbReference>
<feature type="signal peptide" evidence="13">
    <location>
        <begin position="1"/>
        <end position="18"/>
    </location>
</feature>
<keyword evidence="7" id="KW-0378">Hydrolase</keyword>
<evidence type="ECO:0000256" key="7">
    <source>
        <dbReference type="ARBA" id="ARBA00022801"/>
    </source>
</evidence>
<evidence type="ECO:0000256" key="5">
    <source>
        <dbReference type="ARBA" id="ARBA00022723"/>
    </source>
</evidence>
<accession>A0A7G3AUN5</accession>
<protein>
    <recommendedName>
        <fullName evidence="11">Zinc carboxypeptidase A 1</fullName>
    </recommendedName>
</protein>
<dbReference type="InterPro" id="IPR003146">
    <property type="entry name" value="M14A_act_pep"/>
</dbReference>
<sequence length="424" mass="48101">MHLKSISVIVLFLALANAEPARFDNYRVYTISIQDDSQLDALKNLQTGPQQYEFIDEPRKSGQEIDLIVPPQLQDDFEDLVTQKSLKVELSIPNLQNLIDRESPRKFASRAAEDFGWDDYYPVDTIYEWLYHLESLYDEVTVIKAGDSFEGREILGVNINRRPGVNPGIFIESNIHAREWITSASTTWIINKLLTATDAEPEIRDLADNINWYIFPVINVDGYQYSREHYRLWRKTRSDQGLICVGVDPNRNWASFWEKGGIGSSGNMCDITFAGPEVFSEIETRSVSEYVLSIRDNLNIYLAFHSAAQMILMPWGHTTDLIPEHTEHLSLCEAAVNALTARHGTPYTYGPTYTTIYPTTGTSSDWAYYALGIPGFTYEFRGTNTATGERYSFVAPPDQIQPNSEEVLDSLAAMVGRARELGYL</sequence>
<proteinExistence type="inferred from homology"/>
<dbReference type="PRINTS" id="PR00765">
    <property type="entry name" value="CRBOXYPTASEA"/>
</dbReference>
<keyword evidence="4" id="KW-0645">Protease</keyword>
<evidence type="ECO:0000313" key="15">
    <source>
        <dbReference type="EMBL" id="MBC1175173.1"/>
    </source>
</evidence>
<keyword evidence="8" id="KW-0862">Zinc</keyword>
<dbReference type="SUPFAM" id="SSF54897">
    <property type="entry name" value="Protease propeptides/inhibitors"/>
    <property type="match status" value="1"/>
</dbReference>
<dbReference type="Pfam" id="PF02244">
    <property type="entry name" value="Propep_M14"/>
    <property type="match status" value="1"/>
</dbReference>
<dbReference type="SMART" id="SM00631">
    <property type="entry name" value="Zn_pept"/>
    <property type="match status" value="1"/>
</dbReference>
<evidence type="ECO:0000256" key="11">
    <source>
        <dbReference type="ARBA" id="ARBA00069039"/>
    </source>
</evidence>
<dbReference type="GO" id="GO:0006508">
    <property type="term" value="P:proteolysis"/>
    <property type="evidence" value="ECO:0007669"/>
    <property type="project" value="UniProtKB-KW"/>
</dbReference>
<comment type="similarity">
    <text evidence="2 12">Belongs to the peptidase M14 family.</text>
</comment>
<organism evidence="15">
    <name type="scientific">Lutzomyia longipalpis</name>
    <name type="common">Sand fly</name>
    <dbReference type="NCBI Taxonomy" id="7200"/>
    <lineage>
        <taxon>Eukaryota</taxon>
        <taxon>Metazoa</taxon>
        <taxon>Ecdysozoa</taxon>
        <taxon>Arthropoda</taxon>
        <taxon>Hexapoda</taxon>
        <taxon>Insecta</taxon>
        <taxon>Pterygota</taxon>
        <taxon>Neoptera</taxon>
        <taxon>Endopterygota</taxon>
        <taxon>Diptera</taxon>
        <taxon>Nematocera</taxon>
        <taxon>Psychodoidea</taxon>
        <taxon>Psychodidae</taxon>
        <taxon>Lutzomyia</taxon>
        <taxon>Lutzomyia</taxon>
    </lineage>
</organism>
<dbReference type="GO" id="GO:0005615">
    <property type="term" value="C:extracellular space"/>
    <property type="evidence" value="ECO:0007669"/>
    <property type="project" value="TreeGrafter"/>
</dbReference>
<dbReference type="PANTHER" id="PTHR11705">
    <property type="entry name" value="PROTEASE FAMILY M14 CARBOXYPEPTIDASE A,B"/>
    <property type="match status" value="1"/>
</dbReference>